<accession>A0ABS6K2G5</accession>
<gene>
    <name evidence="1" type="ORF">KS407_22185</name>
</gene>
<dbReference type="RefSeq" id="WP_088074917.1">
    <property type="nucleotide sequence ID" value="NZ_JAHQCR010000088.1"/>
</dbReference>
<evidence type="ECO:0000313" key="1">
    <source>
        <dbReference type="EMBL" id="MBU9724137.1"/>
    </source>
</evidence>
<comment type="caution">
    <text evidence="1">The sequence shown here is derived from an EMBL/GenBank/DDBJ whole genome shotgun (WGS) entry which is preliminary data.</text>
</comment>
<sequence>MNLYRVYNGYEAIVPIHIEVIASTEDRAEEIAKKMFKMEAVVSNLEEDIDEEIESDFWTDLEVEFVHEIRELDREFVSALIWE</sequence>
<dbReference type="Proteomes" id="UP000790580">
    <property type="component" value="Unassembled WGS sequence"/>
</dbReference>
<organism evidence="1 2">
    <name type="scientific">Evansella alkalicola</name>
    <dbReference type="NCBI Taxonomy" id="745819"/>
    <lineage>
        <taxon>Bacteria</taxon>
        <taxon>Bacillati</taxon>
        <taxon>Bacillota</taxon>
        <taxon>Bacilli</taxon>
        <taxon>Bacillales</taxon>
        <taxon>Bacillaceae</taxon>
        <taxon>Evansella</taxon>
    </lineage>
</organism>
<dbReference type="EMBL" id="JAHQCR010000088">
    <property type="protein sequence ID" value="MBU9724137.1"/>
    <property type="molecule type" value="Genomic_DNA"/>
</dbReference>
<name>A0ABS6K2G5_9BACI</name>
<evidence type="ECO:0000313" key="2">
    <source>
        <dbReference type="Proteomes" id="UP000790580"/>
    </source>
</evidence>
<proteinExistence type="predicted"/>
<protein>
    <submittedName>
        <fullName evidence="1">Uncharacterized protein</fullName>
    </submittedName>
</protein>
<keyword evidence="2" id="KW-1185">Reference proteome</keyword>
<reference evidence="1 2" key="1">
    <citation type="submission" date="2021-06" db="EMBL/GenBank/DDBJ databases">
        <title>Bacillus sp. RD4P76, an endophyte from a halophyte.</title>
        <authorList>
            <person name="Sun J.-Q."/>
        </authorList>
    </citation>
    <scope>NUCLEOTIDE SEQUENCE [LARGE SCALE GENOMIC DNA]</scope>
    <source>
        <strain evidence="1 2">JCM 17098</strain>
    </source>
</reference>